<proteinExistence type="predicted"/>
<dbReference type="Proteomes" id="UP000561045">
    <property type="component" value="Unassembled WGS sequence"/>
</dbReference>
<keyword evidence="2" id="KW-1185">Reference proteome</keyword>
<organism evidence="1 2">
    <name type="scientific">Niveibacterium umoris</name>
    <dbReference type="NCBI Taxonomy" id="1193620"/>
    <lineage>
        <taxon>Bacteria</taxon>
        <taxon>Pseudomonadati</taxon>
        <taxon>Pseudomonadota</taxon>
        <taxon>Betaproteobacteria</taxon>
        <taxon>Rhodocyclales</taxon>
        <taxon>Rhodocyclaceae</taxon>
        <taxon>Niveibacterium</taxon>
    </lineage>
</organism>
<comment type="caution">
    <text evidence="1">The sequence shown here is derived from an EMBL/GenBank/DDBJ whole genome shotgun (WGS) entry which is preliminary data.</text>
</comment>
<accession>A0A840BMK9</accession>
<reference evidence="1 2" key="1">
    <citation type="submission" date="2020-08" db="EMBL/GenBank/DDBJ databases">
        <title>Genomic Encyclopedia of Type Strains, Phase IV (KMG-IV): sequencing the most valuable type-strain genomes for metagenomic binning, comparative biology and taxonomic classification.</title>
        <authorList>
            <person name="Goeker M."/>
        </authorList>
    </citation>
    <scope>NUCLEOTIDE SEQUENCE [LARGE SCALE GENOMIC DNA]</scope>
    <source>
        <strain evidence="1 2">DSM 106739</strain>
    </source>
</reference>
<dbReference type="AlphaFoldDB" id="A0A840BMK9"/>
<dbReference type="RefSeq" id="WP_183634539.1">
    <property type="nucleotide sequence ID" value="NZ_BAABLE010000011.1"/>
</dbReference>
<evidence type="ECO:0000313" key="1">
    <source>
        <dbReference type="EMBL" id="MBB4012759.1"/>
    </source>
</evidence>
<dbReference type="EMBL" id="JACIET010000001">
    <property type="protein sequence ID" value="MBB4012759.1"/>
    <property type="molecule type" value="Genomic_DNA"/>
</dbReference>
<evidence type="ECO:0000313" key="2">
    <source>
        <dbReference type="Proteomes" id="UP000561045"/>
    </source>
</evidence>
<protein>
    <submittedName>
        <fullName evidence="1">Uncharacterized protein</fullName>
    </submittedName>
</protein>
<gene>
    <name evidence="1" type="ORF">GGR36_002067</name>
</gene>
<sequence>MKLRRPGGFALPIVLILLSAVAVFVAVKTLRTFNGFDLRASMRTDRALGLAREALIQHAVWEDSSPGALPCPDLDNNGTAASSCAAGAIGRLPWRTLGMEPPTDASGECLWYALSPGARSQLAPSTRGPGGTQPALNPDYTGELDLTDSATATVSKVVAVIIAPGRALPGQVRTGSASACNDGVPSAFLDSRTGIDNAGSGMTFVSGPPDDAFNDRILAITSADLFTAVAPRVLVELSMPNRSSLSGLRMLFGIGGSFSPASLADGSKLKLDFLNPTVISAFPAPPLPASAPDNPKIEVQDDGGCPHYVVTRDDGVDALGNPLRKSSGAPGNFAIEWLCFNRWLDYIGYAPADTSARLDLSSRWVGKRGWEAVADSAAPVTLTRTPSP</sequence>
<name>A0A840BMK9_9RHOO</name>